<accession>A0A645GLB8</accession>
<sequence length="58" mass="6547">MDVVTGTRFAKAAKYALITINHHERHPRSTTAVKYMVGITIDDIGGENRIGYRLCRLD</sequence>
<dbReference type="AlphaFoldDB" id="A0A645GLB8"/>
<dbReference type="EMBL" id="VSSQ01073402">
    <property type="protein sequence ID" value="MPN24523.1"/>
    <property type="molecule type" value="Genomic_DNA"/>
</dbReference>
<organism evidence="1">
    <name type="scientific">bioreactor metagenome</name>
    <dbReference type="NCBI Taxonomy" id="1076179"/>
    <lineage>
        <taxon>unclassified sequences</taxon>
        <taxon>metagenomes</taxon>
        <taxon>ecological metagenomes</taxon>
    </lineage>
</organism>
<comment type="caution">
    <text evidence="1">The sequence shown here is derived from an EMBL/GenBank/DDBJ whole genome shotgun (WGS) entry which is preliminary data.</text>
</comment>
<protein>
    <submittedName>
        <fullName evidence="1">Uncharacterized protein</fullName>
    </submittedName>
</protein>
<reference evidence="1" key="1">
    <citation type="submission" date="2019-08" db="EMBL/GenBank/DDBJ databases">
        <authorList>
            <person name="Kucharzyk K."/>
            <person name="Murdoch R.W."/>
            <person name="Higgins S."/>
            <person name="Loffler F."/>
        </authorList>
    </citation>
    <scope>NUCLEOTIDE SEQUENCE</scope>
</reference>
<gene>
    <name evidence="1" type="ORF">SDC9_171922</name>
</gene>
<evidence type="ECO:0000313" key="1">
    <source>
        <dbReference type="EMBL" id="MPN24523.1"/>
    </source>
</evidence>
<name>A0A645GLB8_9ZZZZ</name>
<proteinExistence type="predicted"/>